<dbReference type="AlphaFoldDB" id="A0AAD8FVS3"/>
<name>A0AAD8FVS3_ACIOX</name>
<gene>
    <name evidence="2" type="ORF">AOXY_G27014</name>
</gene>
<dbReference type="PANTHER" id="PTHR31649">
    <property type="entry name" value="AGAP009604-PA"/>
    <property type="match status" value="1"/>
</dbReference>
<comment type="caution">
    <text evidence="2">The sequence shown here is derived from an EMBL/GenBank/DDBJ whole genome shotgun (WGS) entry which is preliminary data.</text>
</comment>
<dbReference type="Pfam" id="PF11901">
    <property type="entry name" value="DM9"/>
    <property type="match status" value="1"/>
</dbReference>
<reference evidence="2" key="1">
    <citation type="submission" date="2022-02" db="EMBL/GenBank/DDBJ databases">
        <title>Atlantic sturgeon de novo genome assembly.</title>
        <authorList>
            <person name="Stock M."/>
            <person name="Klopp C."/>
            <person name="Guiguen Y."/>
            <person name="Cabau C."/>
            <person name="Parinello H."/>
            <person name="Santidrian Yebra-Pimentel E."/>
            <person name="Kuhl H."/>
            <person name="Dirks R.P."/>
            <person name="Guessner J."/>
            <person name="Wuertz S."/>
            <person name="Du K."/>
            <person name="Schartl M."/>
        </authorList>
    </citation>
    <scope>NUCLEOTIDE SEQUENCE</scope>
    <source>
        <strain evidence="2">STURGEONOMICS-FGT-2020</strain>
        <tissue evidence="2">Whole blood</tissue>
    </source>
</reference>
<dbReference type="PANTHER" id="PTHR31649:SF1">
    <property type="entry name" value="FARNESOIC ACID O-METHYL TRANSFERASE DOMAIN-CONTAINING PROTEIN"/>
    <property type="match status" value="1"/>
</dbReference>
<dbReference type="CDD" id="cd20220">
    <property type="entry name" value="PFM_natterin-3-like"/>
    <property type="match status" value="1"/>
</dbReference>
<dbReference type="InterPro" id="IPR006616">
    <property type="entry name" value="DM9_repeat"/>
</dbReference>
<evidence type="ECO:0000256" key="1">
    <source>
        <dbReference type="SAM" id="SignalP"/>
    </source>
</evidence>
<sequence>MKPVLLVVLALMQLSVKCVHPSSAPPNSLKEIVEEAAKTKPGPILNPSLEGIVPPLVLNSAEEHGVLAEQNWEKSHSIFGDNINLKWVSWNGTMPNGAMSIWNGYAERVDYVCKFNCEAGFYNPSKGPYCRYPYADKEYYAPNFELLVNQDHFEFVEWIDGSYGSVPTNAIKTCSGVDIYVGKNKYGLGKVATQHEAFFLPWEGDEYWYKKYQVLSINRESYSQHISHVQYGIDQMELFHHPPETLRLSSVTNNECQTVKKTVNIEKTTEMETSWDIGRSTMLGITSGISAKIPLIGSASVDFTAEKTFQFSKGTAIVESISHSISLEINIPPNHSCTMRMEGKKITADIPFIARLSRTYVSGDTHWTTVAGKYNGVQIGELKAVVDRCQPIADAEPCPNV</sequence>
<proteinExistence type="predicted"/>
<dbReference type="SUPFAM" id="SSF56973">
    <property type="entry name" value="Aerolisin/ETX pore-forming domain"/>
    <property type="match status" value="1"/>
</dbReference>
<organism evidence="2 3">
    <name type="scientific">Acipenser oxyrinchus oxyrinchus</name>
    <dbReference type="NCBI Taxonomy" id="40147"/>
    <lineage>
        <taxon>Eukaryota</taxon>
        <taxon>Metazoa</taxon>
        <taxon>Chordata</taxon>
        <taxon>Craniata</taxon>
        <taxon>Vertebrata</taxon>
        <taxon>Euteleostomi</taxon>
        <taxon>Actinopterygii</taxon>
        <taxon>Chondrostei</taxon>
        <taxon>Acipenseriformes</taxon>
        <taxon>Acipenseridae</taxon>
        <taxon>Acipenser</taxon>
    </lineage>
</organism>
<feature type="signal peptide" evidence="1">
    <location>
        <begin position="1"/>
        <end position="18"/>
    </location>
</feature>
<feature type="chain" id="PRO_5042287140" evidence="1">
    <location>
        <begin position="19"/>
        <end position="401"/>
    </location>
</feature>
<evidence type="ECO:0000313" key="2">
    <source>
        <dbReference type="EMBL" id="KAK1155641.1"/>
    </source>
</evidence>
<evidence type="ECO:0000313" key="3">
    <source>
        <dbReference type="Proteomes" id="UP001230051"/>
    </source>
</evidence>
<accession>A0AAD8FVS3</accession>
<dbReference type="Proteomes" id="UP001230051">
    <property type="component" value="Unassembled WGS sequence"/>
</dbReference>
<dbReference type="Gene3D" id="2.170.15.10">
    <property type="entry name" value="Proaerolysin, chain A, domain 3"/>
    <property type="match status" value="1"/>
</dbReference>
<keyword evidence="3" id="KW-1185">Reference proteome</keyword>
<keyword evidence="1" id="KW-0732">Signal</keyword>
<protein>
    <submittedName>
        <fullName evidence="2">Natterin-3-like</fullName>
    </submittedName>
</protein>
<dbReference type="EMBL" id="JAGXEW010000030">
    <property type="protein sequence ID" value="KAK1155641.1"/>
    <property type="molecule type" value="Genomic_DNA"/>
</dbReference>